<comment type="caution">
    <text evidence="13">The sequence shown here is derived from an EMBL/GenBank/DDBJ whole genome shotgun (WGS) entry which is preliminary data.</text>
</comment>
<feature type="binding site" evidence="9">
    <location>
        <position position="185"/>
    </location>
    <ligand>
        <name>Ca(2+)</name>
        <dbReference type="ChEBI" id="CHEBI:29108"/>
        <label>3</label>
    </ligand>
</feature>
<evidence type="ECO:0000256" key="10">
    <source>
        <dbReference type="PIRSR" id="PIRSR621190-5"/>
    </source>
</evidence>
<comment type="cofactor">
    <cofactor evidence="9">
        <name>Ca(2+)</name>
        <dbReference type="ChEBI" id="CHEBI:29108"/>
    </cofactor>
    <text evidence="9">Can bind about 5 Ca(2+) ions per subunit.</text>
</comment>
<dbReference type="InterPro" id="IPR024079">
    <property type="entry name" value="MetalloPept_cat_dom_sf"/>
</dbReference>
<protein>
    <submittedName>
        <fullName evidence="13">Collagenase 3</fullName>
    </submittedName>
</protein>
<keyword evidence="5" id="KW-0378">Hydrolase</keyword>
<feature type="binding site" evidence="9">
    <location>
        <position position="253"/>
    </location>
    <ligand>
        <name>Zn(2+)</name>
        <dbReference type="ChEBI" id="CHEBI:29105"/>
        <label>2</label>
        <note>catalytic</note>
    </ligand>
</feature>
<comment type="similarity">
    <text evidence="1">Belongs to the peptidase M10A family.</text>
</comment>
<keyword evidence="6 9" id="KW-0862">Zinc</keyword>
<feature type="chain" id="PRO_5012789876" evidence="11">
    <location>
        <begin position="26"/>
        <end position="291"/>
    </location>
</feature>
<evidence type="ECO:0000259" key="12">
    <source>
        <dbReference type="SMART" id="SM00235"/>
    </source>
</evidence>
<dbReference type="InterPro" id="IPR033739">
    <property type="entry name" value="M10A_MMP"/>
</dbReference>
<proteinExistence type="inferred from homology"/>
<evidence type="ECO:0000256" key="4">
    <source>
        <dbReference type="ARBA" id="ARBA00022729"/>
    </source>
</evidence>
<dbReference type="Proteomes" id="UP000225706">
    <property type="component" value="Unassembled WGS sequence"/>
</dbReference>
<evidence type="ECO:0000256" key="3">
    <source>
        <dbReference type="ARBA" id="ARBA00022723"/>
    </source>
</evidence>
<gene>
    <name evidence="13" type="primary">MMP13</name>
    <name evidence="13" type="ORF">AWC38_SpisGene5561</name>
</gene>
<dbReference type="InterPro" id="IPR006026">
    <property type="entry name" value="Peptidase_Metallo"/>
</dbReference>
<dbReference type="PANTHER" id="PTHR10201">
    <property type="entry name" value="MATRIX METALLOPROTEINASE"/>
    <property type="match status" value="1"/>
</dbReference>
<evidence type="ECO:0000256" key="9">
    <source>
        <dbReference type="PIRSR" id="PIRSR621190-2"/>
    </source>
</evidence>
<dbReference type="Gene3D" id="3.40.390.10">
    <property type="entry name" value="Collagenase (Catalytic Domain)"/>
    <property type="match status" value="1"/>
</dbReference>
<dbReference type="PANTHER" id="PTHR10201:SF291">
    <property type="entry name" value="MATRIX METALLOPROTEINASE 1, ISOFORM C-RELATED"/>
    <property type="match status" value="1"/>
</dbReference>
<feature type="binding site" evidence="9">
    <location>
        <position position="186"/>
    </location>
    <ligand>
        <name>Ca(2+)</name>
        <dbReference type="ChEBI" id="CHEBI:29108"/>
        <label>3</label>
    </ligand>
</feature>
<dbReference type="InterPro" id="IPR021190">
    <property type="entry name" value="Pept_M10A"/>
</dbReference>
<dbReference type="OrthoDB" id="406838at2759"/>
<dbReference type="GO" id="GO:0030198">
    <property type="term" value="P:extracellular matrix organization"/>
    <property type="evidence" value="ECO:0007669"/>
    <property type="project" value="TreeGrafter"/>
</dbReference>
<accession>A0A2B4SM34</accession>
<organism evidence="13 14">
    <name type="scientific">Stylophora pistillata</name>
    <name type="common">Smooth cauliflower coral</name>
    <dbReference type="NCBI Taxonomy" id="50429"/>
    <lineage>
        <taxon>Eukaryota</taxon>
        <taxon>Metazoa</taxon>
        <taxon>Cnidaria</taxon>
        <taxon>Anthozoa</taxon>
        <taxon>Hexacorallia</taxon>
        <taxon>Scleractinia</taxon>
        <taxon>Astrocoeniina</taxon>
        <taxon>Pocilloporidae</taxon>
        <taxon>Stylophora</taxon>
    </lineage>
</organism>
<feature type="binding site" evidence="9">
    <location>
        <position position="203"/>
    </location>
    <ligand>
        <name>Zn(2+)</name>
        <dbReference type="ChEBI" id="CHEBI:29105"/>
        <label>1</label>
    </ligand>
</feature>
<sequence>MEGNMARFLFLVVFSLLPIHHCVLGFDEEDEDDEGFAMLYLQNYHYLSPDEDLANQNTTKGIENFQKFFGLQVTGQLDEDTLYMMKKPRCGDADVDIHGSRIKRYATRGKWTKRNLTYYLSFGDDMSQADQSRIVAEAFKYWSDAAQNLTFNRTQDYNNTDFRISFGRRSHGGVPREKPCPYSFDGPGGIIAHAYYPSKGFIHFDDDEDFTELGGVKGWWWTAKQSRSLLYTAVHEIGHALGLAHSNVRGAVMWPLARNGRPVLHQDDIDGINSLYGNPKVTPTDAEEVET</sequence>
<name>A0A2B4SM34_STYPI</name>
<dbReference type="PRINTS" id="PR00138">
    <property type="entry name" value="MATRIXIN"/>
</dbReference>
<evidence type="ECO:0000313" key="13">
    <source>
        <dbReference type="EMBL" id="PFX29648.1"/>
    </source>
</evidence>
<keyword evidence="9" id="KW-0106">Calcium</keyword>
<dbReference type="CDD" id="cd04278">
    <property type="entry name" value="ZnMc_MMP"/>
    <property type="match status" value="1"/>
</dbReference>
<evidence type="ECO:0000256" key="1">
    <source>
        <dbReference type="ARBA" id="ARBA00010370"/>
    </source>
</evidence>
<dbReference type="Pfam" id="PF00413">
    <property type="entry name" value="Peptidase_M10"/>
    <property type="match status" value="1"/>
</dbReference>
<dbReference type="SMART" id="SM00235">
    <property type="entry name" value="ZnMc"/>
    <property type="match status" value="1"/>
</dbReference>
<dbReference type="GO" id="GO:0004222">
    <property type="term" value="F:metalloendopeptidase activity"/>
    <property type="evidence" value="ECO:0007669"/>
    <property type="project" value="InterPro"/>
</dbReference>
<dbReference type="InterPro" id="IPR036365">
    <property type="entry name" value="PGBD-like_sf"/>
</dbReference>
<evidence type="ECO:0000256" key="11">
    <source>
        <dbReference type="SAM" id="SignalP"/>
    </source>
</evidence>
<dbReference type="EMBL" id="LSMT01000062">
    <property type="protein sequence ID" value="PFX29648.1"/>
    <property type="molecule type" value="Genomic_DNA"/>
</dbReference>
<evidence type="ECO:0000256" key="2">
    <source>
        <dbReference type="ARBA" id="ARBA00022670"/>
    </source>
</evidence>
<evidence type="ECO:0000256" key="6">
    <source>
        <dbReference type="ARBA" id="ARBA00022833"/>
    </source>
</evidence>
<dbReference type="SUPFAM" id="SSF47090">
    <property type="entry name" value="PGBD-like"/>
    <property type="match status" value="1"/>
</dbReference>
<keyword evidence="7" id="KW-0482">Metalloprotease</keyword>
<feature type="binding site" evidence="9">
    <location>
        <position position="125"/>
    </location>
    <ligand>
        <name>Ca(2+)</name>
        <dbReference type="ChEBI" id="CHEBI:29108"/>
        <label>1</label>
    </ligand>
</feature>
<feature type="binding site" evidence="9">
    <location>
        <position position="161"/>
    </location>
    <ligand>
        <name>Ca(2+)</name>
        <dbReference type="ChEBI" id="CHEBI:29108"/>
        <label>2</label>
    </ligand>
</feature>
<feature type="binding site" evidence="9">
    <location>
        <position position="171"/>
    </location>
    <ligand>
        <name>Zn(2+)</name>
        <dbReference type="ChEBI" id="CHEBI:29105"/>
        <label>1</label>
    </ligand>
</feature>
<feature type="short sequence motif" description="Cysteine switch" evidence="10">
    <location>
        <begin position="88"/>
        <end position="95"/>
    </location>
</feature>
<dbReference type="GO" id="GO:0006508">
    <property type="term" value="P:proteolysis"/>
    <property type="evidence" value="ECO:0007669"/>
    <property type="project" value="UniProtKB-KW"/>
</dbReference>
<dbReference type="Pfam" id="PF01471">
    <property type="entry name" value="PG_binding_1"/>
    <property type="match status" value="1"/>
</dbReference>
<feature type="binding site" evidence="9">
    <location>
        <position position="208"/>
    </location>
    <ligand>
        <name>Ca(2+)</name>
        <dbReference type="ChEBI" id="CHEBI:29108"/>
        <label>3</label>
    </ligand>
</feature>
<reference evidence="14" key="1">
    <citation type="journal article" date="2017" name="bioRxiv">
        <title>Comparative analysis of the genomes of Stylophora pistillata and Acropora digitifera provides evidence for extensive differences between species of corals.</title>
        <authorList>
            <person name="Voolstra C.R."/>
            <person name="Li Y."/>
            <person name="Liew Y.J."/>
            <person name="Baumgarten S."/>
            <person name="Zoccola D."/>
            <person name="Flot J.-F."/>
            <person name="Tambutte S."/>
            <person name="Allemand D."/>
            <person name="Aranda M."/>
        </authorList>
    </citation>
    <scope>NUCLEOTIDE SEQUENCE [LARGE SCALE GENOMIC DNA]</scope>
</reference>
<feature type="binding site" description="in inhibited form" evidence="9">
    <location>
        <position position="90"/>
    </location>
    <ligand>
        <name>Zn(2+)</name>
        <dbReference type="ChEBI" id="CHEBI:29105"/>
        <label>2</label>
        <note>catalytic</note>
    </ligand>
</feature>
<keyword evidence="2" id="KW-0645">Protease</keyword>
<dbReference type="InterPro" id="IPR001818">
    <property type="entry name" value="Pept_M10_metallopeptidase"/>
</dbReference>
<dbReference type="AlphaFoldDB" id="A0A2B4SM34"/>
<dbReference type="GO" id="GO:0008270">
    <property type="term" value="F:zinc ion binding"/>
    <property type="evidence" value="ECO:0007669"/>
    <property type="project" value="InterPro"/>
</dbReference>
<feature type="binding site" evidence="9">
    <location>
        <position position="205"/>
    </location>
    <ligand>
        <name>Ca(2+)</name>
        <dbReference type="ChEBI" id="CHEBI:29108"/>
        <label>3</label>
    </ligand>
</feature>
<evidence type="ECO:0000256" key="7">
    <source>
        <dbReference type="ARBA" id="ARBA00023049"/>
    </source>
</evidence>
<feature type="binding site" evidence="9">
    <location>
        <position position="206"/>
    </location>
    <ligand>
        <name>Ca(2+)</name>
        <dbReference type="ChEBI" id="CHEBI:29108"/>
        <label>1</label>
    </ligand>
</feature>
<feature type="active site" evidence="8">
    <location>
        <position position="236"/>
    </location>
</feature>
<feature type="binding site" evidence="9">
    <location>
        <position position="245"/>
    </location>
    <ligand>
        <name>Zn(2+)</name>
        <dbReference type="ChEBI" id="CHEBI:29105"/>
        <label>2</label>
        <note>catalytic</note>
    </ligand>
</feature>
<comment type="cofactor">
    <cofactor evidence="9">
        <name>Zn(2+)</name>
        <dbReference type="ChEBI" id="CHEBI:29105"/>
    </cofactor>
    <text evidence="9">Binds 2 Zn(2+) ions per subunit.</text>
</comment>
<evidence type="ECO:0000256" key="5">
    <source>
        <dbReference type="ARBA" id="ARBA00022801"/>
    </source>
</evidence>
<feature type="binding site" evidence="9">
    <location>
        <position position="239"/>
    </location>
    <ligand>
        <name>Zn(2+)</name>
        <dbReference type="ChEBI" id="CHEBI:29105"/>
        <label>2</label>
        <note>catalytic</note>
    </ligand>
</feature>
<feature type="binding site" evidence="9">
    <location>
        <position position="235"/>
    </location>
    <ligand>
        <name>Zn(2+)</name>
        <dbReference type="ChEBI" id="CHEBI:29105"/>
        <label>2</label>
        <note>catalytic</note>
    </ligand>
</feature>
<dbReference type="GO" id="GO:0031012">
    <property type="term" value="C:extracellular matrix"/>
    <property type="evidence" value="ECO:0007669"/>
    <property type="project" value="InterPro"/>
</dbReference>
<keyword evidence="4 11" id="KW-0732">Signal</keyword>
<dbReference type="GO" id="GO:0030574">
    <property type="term" value="P:collagen catabolic process"/>
    <property type="evidence" value="ECO:0007669"/>
    <property type="project" value="TreeGrafter"/>
</dbReference>
<evidence type="ECO:0000313" key="14">
    <source>
        <dbReference type="Proteomes" id="UP000225706"/>
    </source>
</evidence>
<dbReference type="InterPro" id="IPR002477">
    <property type="entry name" value="Peptidoglycan-bd-like"/>
</dbReference>
<keyword evidence="3 9" id="KW-0479">Metal-binding</keyword>
<feature type="signal peptide" evidence="11">
    <location>
        <begin position="1"/>
        <end position="25"/>
    </location>
</feature>
<feature type="domain" description="Peptidase metallopeptidase" evidence="12">
    <location>
        <begin position="107"/>
        <end position="278"/>
    </location>
</feature>
<keyword evidence="14" id="KW-1185">Reference proteome</keyword>
<dbReference type="STRING" id="50429.A0A2B4SM34"/>
<evidence type="ECO:0000256" key="8">
    <source>
        <dbReference type="PIRSR" id="PIRSR621190-1"/>
    </source>
</evidence>
<feature type="binding site" evidence="9">
    <location>
        <position position="193"/>
    </location>
    <ligand>
        <name>Zn(2+)</name>
        <dbReference type="ChEBI" id="CHEBI:29105"/>
        <label>1</label>
    </ligand>
</feature>
<dbReference type="SUPFAM" id="SSF55486">
    <property type="entry name" value="Metalloproteases ('zincins'), catalytic domain"/>
    <property type="match status" value="1"/>
</dbReference>
<feature type="binding site" evidence="9">
    <location>
        <position position="208"/>
    </location>
    <ligand>
        <name>Ca(2+)</name>
        <dbReference type="ChEBI" id="CHEBI:29108"/>
        <label>1</label>
    </ligand>
</feature>